<protein>
    <submittedName>
        <fullName evidence="1">Extracellular solute-binding protein</fullName>
    </submittedName>
</protein>
<dbReference type="Pfam" id="PF01547">
    <property type="entry name" value="SBP_bac_1"/>
    <property type="match status" value="1"/>
</dbReference>
<dbReference type="Gene3D" id="3.40.190.10">
    <property type="entry name" value="Periplasmic binding protein-like II"/>
    <property type="match status" value="2"/>
</dbReference>
<dbReference type="InterPro" id="IPR050490">
    <property type="entry name" value="Bact_solute-bd_prot1"/>
</dbReference>
<comment type="caution">
    <text evidence="1">The sequence shown here is derived from an EMBL/GenBank/DDBJ whole genome shotgun (WGS) entry which is preliminary data.</text>
</comment>
<dbReference type="SUPFAM" id="SSF53850">
    <property type="entry name" value="Periplasmic binding protein-like II"/>
    <property type="match status" value="1"/>
</dbReference>
<sequence>MVIFSGGGQDTFDNAAAKFNEMQDEIELSIQPATGDYNQYLGARAASNDLPDMFWLNSYAQVQQFAGNGYLMDLSDQEFTSKVYDYTLDAVRYDGKVYAYPLRQEFLGVFYNTELFEKAGITEVPTTRTELKEDCQKLQDAGITPFAATYKDAWTLNHAFSCLEGAAVDKNDNMKSWVASMNDGSGSYKTDKSDNVFEFLDLMKENSGSNYMDSDSTAGFTAFANGDAAMLFSGEFSLLNTATINPDLPVGLFAAPVTDDPSDTKLDVDVGVACVINSQTKNKEACLKVLEYLSDNTSKDGWFANTNDAMGEAVPCMPYEGQYSAKYMDDYKAYMNNGAHRPWVYQQLPAGSNTEIGNIIQAYMAGSVDKEQALQQLDESNQELINP</sequence>
<organism evidence="1 2">
    <name type="scientific">Agathobacter rectalis</name>
    <dbReference type="NCBI Taxonomy" id="39491"/>
    <lineage>
        <taxon>Bacteria</taxon>
        <taxon>Bacillati</taxon>
        <taxon>Bacillota</taxon>
        <taxon>Clostridia</taxon>
        <taxon>Lachnospirales</taxon>
        <taxon>Lachnospiraceae</taxon>
        <taxon>Agathobacter</taxon>
    </lineage>
</organism>
<gene>
    <name evidence="1" type="ORF">DWX06_12270</name>
</gene>
<reference evidence="1 2" key="1">
    <citation type="submission" date="2018-08" db="EMBL/GenBank/DDBJ databases">
        <title>A genome reference for cultivated species of the human gut microbiota.</title>
        <authorList>
            <person name="Zou Y."/>
            <person name="Xue W."/>
            <person name="Luo G."/>
        </authorList>
    </citation>
    <scope>NUCLEOTIDE SEQUENCE [LARGE SCALE GENOMIC DNA]</scope>
    <source>
        <strain evidence="1 2">AF18-16LB</strain>
    </source>
</reference>
<dbReference type="AlphaFoldDB" id="A0A412Q1S3"/>
<name>A0A412Q1S3_9FIRM</name>
<evidence type="ECO:0000313" key="1">
    <source>
        <dbReference type="EMBL" id="RGT79714.1"/>
    </source>
</evidence>
<evidence type="ECO:0000313" key="2">
    <source>
        <dbReference type="Proteomes" id="UP000284296"/>
    </source>
</evidence>
<dbReference type="PANTHER" id="PTHR43649:SF12">
    <property type="entry name" value="DIACETYLCHITOBIOSE BINDING PROTEIN DASA"/>
    <property type="match status" value="1"/>
</dbReference>
<dbReference type="PANTHER" id="PTHR43649">
    <property type="entry name" value="ARABINOSE-BINDING PROTEIN-RELATED"/>
    <property type="match status" value="1"/>
</dbReference>
<dbReference type="EMBL" id="QRXG01000024">
    <property type="protein sequence ID" value="RGT79714.1"/>
    <property type="molecule type" value="Genomic_DNA"/>
</dbReference>
<proteinExistence type="predicted"/>
<accession>A0A412Q1S3</accession>
<dbReference type="Proteomes" id="UP000284296">
    <property type="component" value="Unassembled WGS sequence"/>
</dbReference>
<dbReference type="InterPro" id="IPR006059">
    <property type="entry name" value="SBP"/>
</dbReference>